<feature type="region of interest" description="Disordered" evidence="1">
    <location>
        <begin position="101"/>
        <end position="145"/>
    </location>
</feature>
<protein>
    <submittedName>
        <fullName evidence="3">Uncharacterized protein LOC112541035 isoform X1</fullName>
    </submittedName>
</protein>
<dbReference type="KEGG" id="pbi:112541035"/>
<evidence type="ECO:0000313" key="2">
    <source>
        <dbReference type="Proteomes" id="UP000695026"/>
    </source>
</evidence>
<name>A0A9F5IZU9_PYTBI</name>
<dbReference type="AlphaFoldDB" id="A0A9F5IZU9"/>
<feature type="region of interest" description="Disordered" evidence="1">
    <location>
        <begin position="157"/>
        <end position="201"/>
    </location>
</feature>
<keyword evidence="2" id="KW-1185">Reference proteome</keyword>
<dbReference type="OMA" id="RTIWVLP"/>
<sequence>MDRLICLHAQWQQRSPLEKMKAAAVGLSGVDSQDPLKLPRFVWTNLVFQVPQRQIQSKVTTRKTRRQERNLAAVSKQGLRSEGCIPRRKNGERKLLPLWTSCSEEDETEDGRASTLPGSPAVNPPLLPAPKSLDTSEKQPPRKILVDLRPLLENVMDPVDSWREKPLEKDPPKERCPSSNSGDSRDESLFGGGGDDQATEMPAEFSKDCGIPRVHLFLPPIRASKLYRKSIKTSRRTIWTSPVESTQLRKTTFPAIRTFQPQLQMPVLLPKTDLQKHVPFEAERSTGPEGGPEAAAWGLPAASSPDFQLPTQLLLQKLQETTTSNNHLLITQVLRSLREELLGGSPRESDHRENQKDFLELPRIQPWKPGKADKREKASDAGMEATKNRLIRLIGNHNNFPQGTGVVQVPPGPFHEKNPAGLDRRPVLSRAWHPTETHQKSWKTITSTQLLL</sequence>
<dbReference type="OrthoDB" id="9041854at2759"/>
<reference evidence="3" key="1">
    <citation type="submission" date="2025-08" db="UniProtKB">
        <authorList>
            <consortium name="RefSeq"/>
        </authorList>
    </citation>
    <scope>IDENTIFICATION</scope>
    <source>
        <tissue evidence="3">Liver</tissue>
    </source>
</reference>
<accession>A0A9F5IZU9</accession>
<dbReference type="Proteomes" id="UP000695026">
    <property type="component" value="Unplaced"/>
</dbReference>
<feature type="compositionally biased region" description="Basic and acidic residues" evidence="1">
    <location>
        <begin position="160"/>
        <end position="176"/>
    </location>
</feature>
<evidence type="ECO:0000313" key="3">
    <source>
        <dbReference type="RefSeq" id="XP_025024483.1"/>
    </source>
</evidence>
<feature type="compositionally biased region" description="Basic and acidic residues" evidence="1">
    <location>
        <begin position="134"/>
        <end position="145"/>
    </location>
</feature>
<dbReference type="RefSeq" id="XP_025024483.1">
    <property type="nucleotide sequence ID" value="XM_025168715.1"/>
</dbReference>
<evidence type="ECO:0000256" key="1">
    <source>
        <dbReference type="SAM" id="MobiDB-lite"/>
    </source>
</evidence>
<proteinExistence type="predicted"/>
<organism evidence="2 3">
    <name type="scientific">Python bivittatus</name>
    <name type="common">Burmese python</name>
    <name type="synonym">Python molurus bivittatus</name>
    <dbReference type="NCBI Taxonomy" id="176946"/>
    <lineage>
        <taxon>Eukaryota</taxon>
        <taxon>Metazoa</taxon>
        <taxon>Chordata</taxon>
        <taxon>Craniata</taxon>
        <taxon>Vertebrata</taxon>
        <taxon>Euteleostomi</taxon>
        <taxon>Lepidosauria</taxon>
        <taxon>Squamata</taxon>
        <taxon>Bifurcata</taxon>
        <taxon>Unidentata</taxon>
        <taxon>Episquamata</taxon>
        <taxon>Toxicofera</taxon>
        <taxon>Serpentes</taxon>
        <taxon>Henophidia</taxon>
        <taxon>Pythonidae</taxon>
        <taxon>Python</taxon>
    </lineage>
</organism>
<gene>
    <name evidence="3" type="primary">LOC112541035</name>
</gene>
<dbReference type="GeneID" id="112541035"/>